<protein>
    <submittedName>
        <fullName evidence="5">Ferritin</fullName>
    </submittedName>
</protein>
<gene>
    <name evidence="5" type="ORF">HELGO_WM7897</name>
</gene>
<comment type="subcellular location">
    <subcellularLocation>
        <location evidence="1">Cytoplasm</location>
    </subcellularLocation>
</comment>
<dbReference type="EMBL" id="CACVAP010000092">
    <property type="protein sequence ID" value="CAA6819435.1"/>
    <property type="molecule type" value="Genomic_DNA"/>
</dbReference>
<evidence type="ECO:0000256" key="3">
    <source>
        <dbReference type="ARBA" id="ARBA00023004"/>
    </source>
</evidence>
<keyword evidence="2" id="KW-0409">Iron storage</keyword>
<dbReference type="SUPFAM" id="SSF47240">
    <property type="entry name" value="Ferritin-like"/>
    <property type="match status" value="1"/>
</dbReference>
<dbReference type="InterPro" id="IPR009040">
    <property type="entry name" value="Ferritin-like_diiron"/>
</dbReference>
<dbReference type="PANTHER" id="PTHR30295:SF1">
    <property type="entry name" value="DNA PROTECTION DURING STARVATION PROTEIN"/>
    <property type="match status" value="1"/>
</dbReference>
<dbReference type="GO" id="GO:0006879">
    <property type="term" value="P:intracellular iron ion homeostasis"/>
    <property type="evidence" value="ECO:0007669"/>
    <property type="project" value="UniProtKB-KW"/>
</dbReference>
<name>A0A6S6TJJ6_9BACT</name>
<dbReference type="AlphaFoldDB" id="A0A6S6TJJ6"/>
<dbReference type="GO" id="GO:0008199">
    <property type="term" value="F:ferric iron binding"/>
    <property type="evidence" value="ECO:0007669"/>
    <property type="project" value="InterPro"/>
</dbReference>
<evidence type="ECO:0000256" key="1">
    <source>
        <dbReference type="ARBA" id="ARBA00004496"/>
    </source>
</evidence>
<keyword evidence="3" id="KW-0408">Iron</keyword>
<dbReference type="PIRSF" id="PIRSF018063">
    <property type="entry name" value="Ferrtn_UCP018063"/>
    <property type="match status" value="1"/>
</dbReference>
<dbReference type="Gene3D" id="1.20.1260.10">
    <property type="match status" value="1"/>
</dbReference>
<accession>A0A6S6TJJ6</accession>
<dbReference type="PROSITE" id="PS50905">
    <property type="entry name" value="FERRITIN_LIKE"/>
    <property type="match status" value="1"/>
</dbReference>
<evidence type="ECO:0000256" key="2">
    <source>
        <dbReference type="ARBA" id="ARBA00022434"/>
    </source>
</evidence>
<evidence type="ECO:0000259" key="4">
    <source>
        <dbReference type="PROSITE" id="PS50905"/>
    </source>
</evidence>
<dbReference type="GO" id="GO:0004322">
    <property type="term" value="F:ferroxidase activity"/>
    <property type="evidence" value="ECO:0007669"/>
    <property type="project" value="TreeGrafter"/>
</dbReference>
<evidence type="ECO:0000313" key="5">
    <source>
        <dbReference type="EMBL" id="CAA6819435.1"/>
    </source>
</evidence>
<reference evidence="5" key="1">
    <citation type="submission" date="2020-01" db="EMBL/GenBank/DDBJ databases">
        <authorList>
            <person name="Meier V. D."/>
            <person name="Meier V D."/>
        </authorList>
    </citation>
    <scope>NUCLEOTIDE SEQUENCE</scope>
    <source>
        <strain evidence="5">HLG_WM_MAG_06</strain>
    </source>
</reference>
<dbReference type="Pfam" id="PF00210">
    <property type="entry name" value="Ferritin"/>
    <property type="match status" value="1"/>
</dbReference>
<sequence length="162" mass="18436">MTQRGNVIIKALETAETIRMLNKVYADSWLAYHQYLMEAKVVKGIRKSDVKAKLRQLANDELRHVHMISDRIIELGSTPIDSPSDWTEHTNTGYETSSSFDELSILDLAIKSAEGSVYVYSGLAAMLQNKDIITYELVNEILADEVENEEDLQELYNHIEKS</sequence>
<feature type="domain" description="Ferritin-like diiron" evidence="4">
    <location>
        <begin position="11"/>
        <end position="162"/>
    </location>
</feature>
<dbReference type="InterPro" id="IPR012347">
    <property type="entry name" value="Ferritin-like"/>
</dbReference>
<dbReference type="InterPro" id="IPR009078">
    <property type="entry name" value="Ferritin-like_SF"/>
</dbReference>
<dbReference type="InterPro" id="IPR008331">
    <property type="entry name" value="Ferritin_DPS_dom"/>
</dbReference>
<dbReference type="GO" id="GO:0020037">
    <property type="term" value="F:heme binding"/>
    <property type="evidence" value="ECO:0007669"/>
    <property type="project" value="TreeGrafter"/>
</dbReference>
<proteinExistence type="predicted"/>
<organism evidence="5">
    <name type="scientific">uncultured Sulfurovum sp</name>
    <dbReference type="NCBI Taxonomy" id="269237"/>
    <lineage>
        <taxon>Bacteria</taxon>
        <taxon>Pseudomonadati</taxon>
        <taxon>Campylobacterota</taxon>
        <taxon>Epsilonproteobacteria</taxon>
        <taxon>Campylobacterales</taxon>
        <taxon>Sulfurovaceae</taxon>
        <taxon>Sulfurovum</taxon>
        <taxon>environmental samples</taxon>
    </lineage>
</organism>
<dbReference type="InterPro" id="IPR014490">
    <property type="entry name" value="Dps-like"/>
</dbReference>
<dbReference type="PANTHER" id="PTHR30295">
    <property type="entry name" value="BACTERIOFERRITIN"/>
    <property type="match status" value="1"/>
</dbReference>
<dbReference type="GO" id="GO:0005829">
    <property type="term" value="C:cytosol"/>
    <property type="evidence" value="ECO:0007669"/>
    <property type="project" value="TreeGrafter"/>
</dbReference>